<proteinExistence type="predicted"/>
<dbReference type="AlphaFoldDB" id="G0US32"/>
<sequence length="114" mass="12982">MNTVKQREYARALFRLLGGRGESEKEEQTHQRWLGAGRVHGSLSALVFAGESWLFVPFVLNCFAYRGVRCALACFKRSLLRVSSALRSIFRFHTFIIPCFRSLRLHSLCSNGEG</sequence>
<accession>G0US32</accession>
<dbReference type="EMBL" id="HE575321">
    <property type="protein sequence ID" value="CCC92194.1"/>
    <property type="molecule type" value="Genomic_DNA"/>
</dbReference>
<organism evidence="1">
    <name type="scientific">Trypanosoma congolense (strain IL3000)</name>
    <dbReference type="NCBI Taxonomy" id="1068625"/>
    <lineage>
        <taxon>Eukaryota</taxon>
        <taxon>Discoba</taxon>
        <taxon>Euglenozoa</taxon>
        <taxon>Kinetoplastea</taxon>
        <taxon>Metakinetoplastina</taxon>
        <taxon>Trypanosomatida</taxon>
        <taxon>Trypanosomatidae</taxon>
        <taxon>Trypanosoma</taxon>
        <taxon>Nannomonas</taxon>
    </lineage>
</organism>
<name>G0US32_TRYCI</name>
<gene>
    <name evidence="1" type="ORF">TCIL3000_8_4150</name>
</gene>
<protein>
    <submittedName>
        <fullName evidence="1">Uncharacterized protein</fullName>
    </submittedName>
</protein>
<reference evidence="1" key="1">
    <citation type="journal article" date="2012" name="Proc. Natl. Acad. Sci. U.S.A.">
        <title>Antigenic diversity is generated by distinct evolutionary mechanisms in African trypanosome species.</title>
        <authorList>
            <person name="Jackson A.P."/>
            <person name="Berry A."/>
            <person name="Aslett M."/>
            <person name="Allison H.C."/>
            <person name="Burton P."/>
            <person name="Vavrova-Anderson J."/>
            <person name="Brown R."/>
            <person name="Browne H."/>
            <person name="Corton N."/>
            <person name="Hauser H."/>
            <person name="Gamble J."/>
            <person name="Gilderthorp R."/>
            <person name="Marcello L."/>
            <person name="McQuillan J."/>
            <person name="Otto T.D."/>
            <person name="Quail M.A."/>
            <person name="Sanders M.J."/>
            <person name="van Tonder A."/>
            <person name="Ginger M.L."/>
            <person name="Field M.C."/>
            <person name="Barry J.D."/>
            <person name="Hertz-Fowler C."/>
            <person name="Berriman M."/>
        </authorList>
    </citation>
    <scope>NUCLEOTIDE SEQUENCE</scope>
    <source>
        <strain evidence="1">IL3000</strain>
    </source>
</reference>
<evidence type="ECO:0000313" key="1">
    <source>
        <dbReference type="EMBL" id="CCC92194.1"/>
    </source>
</evidence>